<dbReference type="SUPFAM" id="SSF54427">
    <property type="entry name" value="NTF2-like"/>
    <property type="match status" value="1"/>
</dbReference>
<dbReference type="EMBL" id="BMER01000002">
    <property type="protein sequence ID" value="GGG89520.1"/>
    <property type="molecule type" value="Genomic_DNA"/>
</dbReference>
<reference evidence="2" key="1">
    <citation type="journal article" date="2014" name="Int. J. Syst. Evol. Microbiol.">
        <title>Complete genome sequence of Corynebacterium casei LMG S-19264T (=DSM 44701T), isolated from a smear-ripened cheese.</title>
        <authorList>
            <consortium name="US DOE Joint Genome Institute (JGI-PGF)"/>
            <person name="Walter F."/>
            <person name="Albersmeier A."/>
            <person name="Kalinowski J."/>
            <person name="Ruckert C."/>
        </authorList>
    </citation>
    <scope>NUCLEOTIDE SEQUENCE</scope>
    <source>
        <strain evidence="2">CGMCC 1.12195</strain>
    </source>
</reference>
<proteinExistence type="predicted"/>
<dbReference type="Pfam" id="PF12680">
    <property type="entry name" value="SnoaL_2"/>
    <property type="match status" value="1"/>
</dbReference>
<sequence>MASTTSIVHTYLQHLAQRNLEEIVALFGPEIDWYIPGDETRAPWLGKRSSRAEIIAFFELLWANTNPISADVHHIFIDGNRAAVTGEFVTEMRSTGKQVESLFTIEMTIENGFIVRYRLLEDSHAVSEALA</sequence>
<evidence type="ECO:0000313" key="3">
    <source>
        <dbReference type="Proteomes" id="UP000660862"/>
    </source>
</evidence>
<dbReference type="InterPro" id="IPR037401">
    <property type="entry name" value="SnoaL-like"/>
</dbReference>
<name>A0A917HT79_9SPHI</name>
<organism evidence="2 3">
    <name type="scientific">Parapedobacter pyrenivorans</name>
    <dbReference type="NCBI Taxonomy" id="1305674"/>
    <lineage>
        <taxon>Bacteria</taxon>
        <taxon>Pseudomonadati</taxon>
        <taxon>Bacteroidota</taxon>
        <taxon>Sphingobacteriia</taxon>
        <taxon>Sphingobacteriales</taxon>
        <taxon>Sphingobacteriaceae</taxon>
        <taxon>Parapedobacter</taxon>
    </lineage>
</organism>
<dbReference type="AlphaFoldDB" id="A0A917HT79"/>
<dbReference type="Proteomes" id="UP000660862">
    <property type="component" value="Unassembled WGS sequence"/>
</dbReference>
<dbReference type="InterPro" id="IPR032710">
    <property type="entry name" value="NTF2-like_dom_sf"/>
</dbReference>
<evidence type="ECO:0000313" key="2">
    <source>
        <dbReference type="EMBL" id="GGG89520.1"/>
    </source>
</evidence>
<evidence type="ECO:0000259" key="1">
    <source>
        <dbReference type="Pfam" id="PF12680"/>
    </source>
</evidence>
<comment type="caution">
    <text evidence="2">The sequence shown here is derived from an EMBL/GenBank/DDBJ whole genome shotgun (WGS) entry which is preliminary data.</text>
</comment>
<feature type="domain" description="SnoaL-like" evidence="1">
    <location>
        <begin position="8"/>
        <end position="117"/>
    </location>
</feature>
<accession>A0A917HT79</accession>
<dbReference type="Gene3D" id="3.10.450.50">
    <property type="match status" value="1"/>
</dbReference>
<keyword evidence="3" id="KW-1185">Reference proteome</keyword>
<protein>
    <recommendedName>
        <fullName evidence="1">SnoaL-like domain-containing protein</fullName>
    </recommendedName>
</protein>
<dbReference type="RefSeq" id="WP_188506348.1">
    <property type="nucleotide sequence ID" value="NZ_BMER01000002.1"/>
</dbReference>
<reference evidence="2" key="2">
    <citation type="submission" date="2020-09" db="EMBL/GenBank/DDBJ databases">
        <authorList>
            <person name="Sun Q."/>
            <person name="Zhou Y."/>
        </authorList>
    </citation>
    <scope>NUCLEOTIDE SEQUENCE</scope>
    <source>
        <strain evidence="2">CGMCC 1.12195</strain>
    </source>
</reference>
<gene>
    <name evidence="2" type="ORF">GCM10007415_24620</name>
</gene>